<reference evidence="6" key="2">
    <citation type="submission" date="2020-09" db="EMBL/GenBank/DDBJ databases">
        <authorList>
            <person name="Sun Q."/>
            <person name="Kim S."/>
        </authorList>
    </citation>
    <scope>NUCLEOTIDE SEQUENCE</scope>
    <source>
        <strain evidence="6">KCTC 42731</strain>
    </source>
</reference>
<feature type="transmembrane region" description="Helical" evidence="4">
    <location>
        <begin position="123"/>
        <end position="144"/>
    </location>
</feature>
<evidence type="ECO:0000256" key="4">
    <source>
        <dbReference type="SAM" id="Phobius"/>
    </source>
</evidence>
<proteinExistence type="inferred from homology"/>
<dbReference type="AlphaFoldDB" id="A0A919BQM0"/>
<organism evidence="6 7">
    <name type="scientific">Thalassotalea marina</name>
    <dbReference type="NCBI Taxonomy" id="1673741"/>
    <lineage>
        <taxon>Bacteria</taxon>
        <taxon>Pseudomonadati</taxon>
        <taxon>Pseudomonadota</taxon>
        <taxon>Gammaproteobacteria</taxon>
        <taxon>Alteromonadales</taxon>
        <taxon>Colwelliaceae</taxon>
        <taxon>Thalassotalea</taxon>
    </lineage>
</organism>
<evidence type="ECO:0000256" key="3">
    <source>
        <dbReference type="PROSITE-ProRule" id="PRU01091"/>
    </source>
</evidence>
<evidence type="ECO:0000313" key="7">
    <source>
        <dbReference type="Proteomes" id="UP000623842"/>
    </source>
</evidence>
<dbReference type="GO" id="GO:0000160">
    <property type="term" value="P:phosphorelay signal transduction system"/>
    <property type="evidence" value="ECO:0007669"/>
    <property type="project" value="InterPro"/>
</dbReference>
<dbReference type="GO" id="GO:0003677">
    <property type="term" value="F:DNA binding"/>
    <property type="evidence" value="ECO:0007669"/>
    <property type="project" value="UniProtKB-UniRule"/>
</dbReference>
<protein>
    <recommendedName>
        <fullName evidence="5">OmpR/PhoB-type domain-containing protein</fullName>
    </recommendedName>
</protein>
<dbReference type="InterPro" id="IPR011659">
    <property type="entry name" value="WD40"/>
</dbReference>
<dbReference type="Pfam" id="PF00486">
    <property type="entry name" value="Trans_reg_C"/>
    <property type="match status" value="1"/>
</dbReference>
<evidence type="ECO:0000259" key="5">
    <source>
        <dbReference type="PROSITE" id="PS51755"/>
    </source>
</evidence>
<dbReference type="Gene3D" id="1.10.10.10">
    <property type="entry name" value="Winged helix-like DNA-binding domain superfamily/Winged helix DNA-binding domain"/>
    <property type="match status" value="1"/>
</dbReference>
<evidence type="ECO:0000256" key="2">
    <source>
        <dbReference type="ARBA" id="ARBA00023125"/>
    </source>
</evidence>
<dbReference type="CDD" id="cd00383">
    <property type="entry name" value="trans_reg_C"/>
    <property type="match status" value="1"/>
</dbReference>
<feature type="domain" description="OmpR/PhoB-type" evidence="5">
    <location>
        <begin position="3"/>
        <end position="101"/>
    </location>
</feature>
<feature type="DNA-binding region" description="OmpR/PhoB-type" evidence="3">
    <location>
        <begin position="3"/>
        <end position="101"/>
    </location>
</feature>
<dbReference type="EMBL" id="BNCK01000010">
    <property type="protein sequence ID" value="GHG03736.1"/>
    <property type="molecule type" value="Genomic_DNA"/>
</dbReference>
<dbReference type="PANTHER" id="PTHR36842">
    <property type="entry name" value="PROTEIN TOLB HOMOLOG"/>
    <property type="match status" value="1"/>
</dbReference>
<reference evidence="6" key="1">
    <citation type="journal article" date="2014" name="Int. J. Syst. Evol. Microbiol.">
        <title>Complete genome sequence of Corynebacterium casei LMG S-19264T (=DSM 44701T), isolated from a smear-ripened cheese.</title>
        <authorList>
            <consortium name="US DOE Joint Genome Institute (JGI-PGF)"/>
            <person name="Walter F."/>
            <person name="Albersmeier A."/>
            <person name="Kalinowski J."/>
            <person name="Ruckert C."/>
        </authorList>
    </citation>
    <scope>NUCLEOTIDE SEQUENCE</scope>
    <source>
        <strain evidence="6">KCTC 42731</strain>
    </source>
</reference>
<gene>
    <name evidence="6" type="ORF">GCM10017161_36270</name>
</gene>
<keyword evidence="4" id="KW-0812">Transmembrane</keyword>
<dbReference type="InterPro" id="IPR016032">
    <property type="entry name" value="Sig_transdc_resp-reg_C-effctor"/>
</dbReference>
<evidence type="ECO:0000256" key="1">
    <source>
        <dbReference type="ARBA" id="ARBA00009820"/>
    </source>
</evidence>
<keyword evidence="4" id="KW-1133">Transmembrane helix</keyword>
<dbReference type="PROSITE" id="PS51755">
    <property type="entry name" value="OMPR_PHOB"/>
    <property type="match status" value="1"/>
</dbReference>
<name>A0A919BQM0_9GAMM</name>
<dbReference type="Pfam" id="PF07676">
    <property type="entry name" value="PD40"/>
    <property type="match status" value="1"/>
</dbReference>
<dbReference type="InterPro" id="IPR036388">
    <property type="entry name" value="WH-like_DNA-bd_sf"/>
</dbReference>
<comment type="caution">
    <text evidence="6">The sequence shown here is derived from an EMBL/GenBank/DDBJ whole genome shotgun (WGS) entry which is preliminary data.</text>
</comment>
<dbReference type="RefSeq" id="WP_189773628.1">
    <property type="nucleotide sequence ID" value="NZ_BNCK01000010.1"/>
</dbReference>
<dbReference type="SUPFAM" id="SSF82171">
    <property type="entry name" value="DPP6 N-terminal domain-like"/>
    <property type="match status" value="1"/>
</dbReference>
<dbReference type="SMART" id="SM00862">
    <property type="entry name" value="Trans_reg_C"/>
    <property type="match status" value="1"/>
</dbReference>
<dbReference type="InterPro" id="IPR011042">
    <property type="entry name" value="6-blade_b-propeller_TolB-like"/>
</dbReference>
<keyword evidence="2 3" id="KW-0238">DNA-binding</keyword>
<dbReference type="SUPFAM" id="SSF46894">
    <property type="entry name" value="C-terminal effector domain of the bipartite response regulators"/>
    <property type="match status" value="1"/>
</dbReference>
<dbReference type="Gene3D" id="2.120.10.30">
    <property type="entry name" value="TolB, C-terminal domain"/>
    <property type="match status" value="2"/>
</dbReference>
<evidence type="ECO:0000313" key="6">
    <source>
        <dbReference type="EMBL" id="GHG03736.1"/>
    </source>
</evidence>
<sequence length="683" mass="78981">MSSIEFSFFQWQFIPVQNLLVNTDDGSEHVLEAKQADLLVFLIEHHQQIVSREQLVEHVWQNRYVDDKTVNSTISRIRKILGGNINEYIKTHPKKGYSFVAPVISNSTQKPELKVKTSNKRGLLIGVTSLCLIIFAIAAALKILQQQGITQPLANDTPTPITDYIGWEMFPQINSDNLLAYIYYDTESRTTYTKVQTIASRNIREVLSLKEAYFPTWSNEGDTLYYQQWDANSCTYEYQKLLADQTFSKPQQLATCSLAERSLFSIDNNQQWIYFDGVAQDGKSRIIKRRDITTDKVEELTRPGITYNDDRNVSLSPNGQYIAFIREYNKRDHQLMLLDLYNGQITSLAKVSKTNYVSRPTWHKSGEEIFYVSDDIAISSVNINSKKSSLRYQANEPISHVAISYDNQLVFMQGKQVIANAVQVNLANDSLKPEYIARSTFENYAATTFRNNTTNKSAFVSFRSESEQIWLKQGTNYTQLTDFSDGGTTYLLFSNDGEQLLFMRQQALYFLDINSKKISPAKLPWQEYNYPYWQCGSNNEIILSALENGQWNLYQYNIETHQTQKVLANVASYHHSCEQNRRFVTLPGKKGIFELDGSGQILKEHHFFNDTMIRHWRNWDAYDNKLFVMTSYAKFIELDLTTMEQTERQFTDLSTWAINVEYGYMVLNKSTEKDTHLAMVPIH</sequence>
<dbReference type="Proteomes" id="UP000623842">
    <property type="component" value="Unassembled WGS sequence"/>
</dbReference>
<dbReference type="GO" id="GO:0006355">
    <property type="term" value="P:regulation of DNA-templated transcription"/>
    <property type="evidence" value="ECO:0007669"/>
    <property type="project" value="InterPro"/>
</dbReference>
<accession>A0A919BQM0</accession>
<keyword evidence="7" id="KW-1185">Reference proteome</keyword>
<dbReference type="InterPro" id="IPR001867">
    <property type="entry name" value="OmpR/PhoB-type_DNA-bd"/>
</dbReference>
<comment type="similarity">
    <text evidence="1">Belongs to the TolB family.</text>
</comment>
<keyword evidence="4" id="KW-0472">Membrane</keyword>